<dbReference type="Proteomes" id="UP000274131">
    <property type="component" value="Unassembled WGS sequence"/>
</dbReference>
<dbReference type="InterPro" id="IPR018499">
    <property type="entry name" value="Tetraspanin/Peripherin"/>
</dbReference>
<keyword evidence="7" id="KW-1185">Reference proteome</keyword>
<evidence type="ECO:0000256" key="1">
    <source>
        <dbReference type="ARBA" id="ARBA00004141"/>
    </source>
</evidence>
<feature type="transmembrane region" description="Helical" evidence="5">
    <location>
        <begin position="44"/>
        <end position="65"/>
    </location>
</feature>
<reference evidence="8" key="1">
    <citation type="submission" date="2017-02" db="UniProtKB">
        <authorList>
            <consortium name="WormBaseParasite"/>
        </authorList>
    </citation>
    <scope>IDENTIFICATION</scope>
</reference>
<evidence type="ECO:0000313" key="8">
    <source>
        <dbReference type="WBParaSite" id="EVEC_0000910001-mRNA-1"/>
    </source>
</evidence>
<feature type="transmembrane region" description="Helical" evidence="5">
    <location>
        <begin position="77"/>
        <end position="98"/>
    </location>
</feature>
<dbReference type="EMBL" id="UXUI01009472">
    <property type="protein sequence ID" value="VDD93790.1"/>
    <property type="molecule type" value="Genomic_DNA"/>
</dbReference>
<proteinExistence type="predicted"/>
<evidence type="ECO:0000256" key="2">
    <source>
        <dbReference type="ARBA" id="ARBA00022692"/>
    </source>
</evidence>
<evidence type="ECO:0000256" key="4">
    <source>
        <dbReference type="ARBA" id="ARBA00023136"/>
    </source>
</evidence>
<keyword evidence="2 5" id="KW-0812">Transmembrane</keyword>
<dbReference type="Pfam" id="PF00335">
    <property type="entry name" value="Tetraspanin"/>
    <property type="match status" value="1"/>
</dbReference>
<dbReference type="PRINTS" id="PR00259">
    <property type="entry name" value="TMFOUR"/>
</dbReference>
<evidence type="ECO:0000256" key="3">
    <source>
        <dbReference type="ARBA" id="ARBA00022989"/>
    </source>
</evidence>
<name>A0A0N4VEI9_ENTVE</name>
<dbReference type="GO" id="GO:0016020">
    <property type="term" value="C:membrane"/>
    <property type="evidence" value="ECO:0007669"/>
    <property type="project" value="UniProtKB-SubCell"/>
</dbReference>
<dbReference type="AlphaFoldDB" id="A0A0N4VEI9"/>
<organism evidence="8">
    <name type="scientific">Enterobius vermicularis</name>
    <name type="common">Human pinworm</name>
    <dbReference type="NCBI Taxonomy" id="51028"/>
    <lineage>
        <taxon>Eukaryota</taxon>
        <taxon>Metazoa</taxon>
        <taxon>Ecdysozoa</taxon>
        <taxon>Nematoda</taxon>
        <taxon>Chromadorea</taxon>
        <taxon>Rhabditida</taxon>
        <taxon>Spirurina</taxon>
        <taxon>Oxyuridomorpha</taxon>
        <taxon>Oxyuroidea</taxon>
        <taxon>Oxyuridae</taxon>
        <taxon>Enterobius</taxon>
    </lineage>
</organism>
<sequence>MGYPEKTSGFSLIAVTVWTILDPRHSYLLDLVHFSEDVPLLRGAAYLMIIVGTLTLLVGFVACCASTQKLRCPLVTLILFLLIISPAEIVIGSLAIAYRKKQ</sequence>
<reference evidence="6 7" key="2">
    <citation type="submission" date="2018-10" db="EMBL/GenBank/DDBJ databases">
        <authorList>
            <consortium name="Pathogen Informatics"/>
        </authorList>
    </citation>
    <scope>NUCLEOTIDE SEQUENCE [LARGE SCALE GENOMIC DNA]</scope>
</reference>
<accession>A0A0N4VEI9</accession>
<evidence type="ECO:0000313" key="6">
    <source>
        <dbReference type="EMBL" id="VDD93790.1"/>
    </source>
</evidence>
<comment type="subcellular location">
    <subcellularLocation>
        <location evidence="1">Membrane</location>
        <topology evidence="1">Multi-pass membrane protein</topology>
    </subcellularLocation>
</comment>
<dbReference type="WBParaSite" id="EVEC_0000910001-mRNA-1">
    <property type="protein sequence ID" value="EVEC_0000910001-mRNA-1"/>
    <property type="gene ID" value="EVEC_0000910001"/>
</dbReference>
<keyword evidence="4 5" id="KW-0472">Membrane</keyword>
<dbReference type="STRING" id="51028.A0A0N4VEI9"/>
<keyword evidence="3 5" id="KW-1133">Transmembrane helix</keyword>
<protein>
    <submittedName>
        <fullName evidence="8">Tetraspanin-8-like</fullName>
    </submittedName>
</protein>
<evidence type="ECO:0000313" key="7">
    <source>
        <dbReference type="Proteomes" id="UP000274131"/>
    </source>
</evidence>
<gene>
    <name evidence="6" type="ORF">EVEC_LOCUS8541</name>
</gene>
<evidence type="ECO:0000256" key="5">
    <source>
        <dbReference type="SAM" id="Phobius"/>
    </source>
</evidence>
<dbReference type="OrthoDB" id="10033535at2759"/>